<dbReference type="Proteomes" id="UP001054820">
    <property type="component" value="Chromosome"/>
</dbReference>
<evidence type="ECO:0000313" key="1">
    <source>
        <dbReference type="EMBL" id="BCN93625.1"/>
    </source>
</evidence>
<protein>
    <submittedName>
        <fullName evidence="1">Uncharacterized protein</fullName>
    </submittedName>
</protein>
<gene>
    <name evidence="1" type="ORF">THMIRHAM_14100</name>
</gene>
<proteinExistence type="predicted"/>
<name>A0ABN6CWW9_9GAMM</name>
<dbReference type="EMBL" id="AP024202">
    <property type="protein sequence ID" value="BCN93625.1"/>
    <property type="molecule type" value="Genomic_DNA"/>
</dbReference>
<reference evidence="1" key="1">
    <citation type="journal article" date="2022" name="Arch. Microbiol.">
        <title>Thiomicrorhabdus immobilis sp. nov., a mesophilic sulfur-oxidizing bacterium isolated from sediment of a brackish lake in northern Japan.</title>
        <authorList>
            <person name="Kojima H."/>
            <person name="Mochizuki J."/>
            <person name="Kanda M."/>
            <person name="Watanabe T."/>
            <person name="Fukui M."/>
        </authorList>
    </citation>
    <scope>NUCLEOTIDE SEQUENCE</scope>
    <source>
        <strain evidence="1">Am19</strain>
    </source>
</reference>
<accession>A0ABN6CWW9</accession>
<dbReference type="RefSeq" id="WP_237260888.1">
    <property type="nucleotide sequence ID" value="NZ_AP024202.1"/>
</dbReference>
<sequence>MVFFLFGCSSTTTQPPQQLPPLVKPDYDVENPSKSNSYNLINTLNRLLNNQFNGDRIEGIERVSTIQKNRQIIIQVIHDPEICYSNLIKEIAQSAGRVNGINFQNSMTLNIVDRFCDTNLFYIMRNQALKEEIIVQYKDLNGNQVATHTINQQLCKI</sequence>
<organism evidence="1 2">
    <name type="scientific">Thiomicrorhabdus immobilis</name>
    <dbReference type="NCBI Taxonomy" id="2791037"/>
    <lineage>
        <taxon>Bacteria</taxon>
        <taxon>Pseudomonadati</taxon>
        <taxon>Pseudomonadota</taxon>
        <taxon>Gammaproteobacteria</taxon>
        <taxon>Thiotrichales</taxon>
        <taxon>Piscirickettsiaceae</taxon>
        <taxon>Thiomicrorhabdus</taxon>
    </lineage>
</organism>
<evidence type="ECO:0000313" key="2">
    <source>
        <dbReference type="Proteomes" id="UP001054820"/>
    </source>
</evidence>
<keyword evidence="2" id="KW-1185">Reference proteome</keyword>